<proteinExistence type="predicted"/>
<gene>
    <name evidence="1" type="ORF">SETIT_7G206000v2</name>
</gene>
<name>A0A368RXZ9_SETIT</name>
<reference evidence="1" key="2">
    <citation type="submission" date="2015-07" db="EMBL/GenBank/DDBJ databases">
        <authorList>
            <person name="Noorani M."/>
        </authorList>
    </citation>
    <scope>NUCLEOTIDE SEQUENCE</scope>
    <source>
        <strain evidence="1">Yugu1</strain>
    </source>
</reference>
<dbReference type="EMBL" id="CM003534">
    <property type="protein sequence ID" value="RCV35028.1"/>
    <property type="molecule type" value="Genomic_DNA"/>
</dbReference>
<accession>A0A368RXZ9</accession>
<evidence type="ECO:0000313" key="1">
    <source>
        <dbReference type="EMBL" id="RCV35028.1"/>
    </source>
</evidence>
<organism evidence="1">
    <name type="scientific">Setaria italica</name>
    <name type="common">Foxtail millet</name>
    <name type="synonym">Panicum italicum</name>
    <dbReference type="NCBI Taxonomy" id="4555"/>
    <lineage>
        <taxon>Eukaryota</taxon>
        <taxon>Viridiplantae</taxon>
        <taxon>Streptophyta</taxon>
        <taxon>Embryophyta</taxon>
        <taxon>Tracheophyta</taxon>
        <taxon>Spermatophyta</taxon>
        <taxon>Magnoliopsida</taxon>
        <taxon>Liliopsida</taxon>
        <taxon>Poales</taxon>
        <taxon>Poaceae</taxon>
        <taxon>PACMAD clade</taxon>
        <taxon>Panicoideae</taxon>
        <taxon>Panicodae</taxon>
        <taxon>Paniceae</taxon>
        <taxon>Cenchrinae</taxon>
        <taxon>Setaria</taxon>
    </lineage>
</organism>
<sequence length="130" mass="14649">MVCLNIYARQLQRAEVKQPSVLDSESDSTPSICTAIVQRYSLVGFKQSPALLWLLNTMRMFTSTIFGVMLQIGVQSFRQYGARVQGMDTREIPGGGNVQWAWQQILNSFDLVVKTPMEAIEGIRVMISFI</sequence>
<dbReference type="AlphaFoldDB" id="A0A368RXZ9"/>
<reference evidence="1" key="1">
    <citation type="journal article" date="2012" name="Nat. Biotechnol.">
        <title>Reference genome sequence of the model plant Setaria.</title>
        <authorList>
            <person name="Bennetzen J.L."/>
            <person name="Schmutz J."/>
            <person name="Wang H."/>
            <person name="Percifield R."/>
            <person name="Hawkins J."/>
            <person name="Pontaroli A.C."/>
            <person name="Estep M."/>
            <person name="Feng L."/>
            <person name="Vaughn J.N."/>
            <person name="Grimwood J."/>
            <person name="Jenkins J."/>
            <person name="Barry K."/>
            <person name="Lindquist E."/>
            <person name="Hellsten U."/>
            <person name="Deshpande S."/>
            <person name="Wang X."/>
            <person name="Wu X."/>
            <person name="Mitros T."/>
            <person name="Triplett J."/>
            <person name="Yang X."/>
            <person name="Ye C.Y."/>
            <person name="Mauro-Herrera M."/>
            <person name="Wang L."/>
            <person name="Li P."/>
            <person name="Sharma M."/>
            <person name="Sharma R."/>
            <person name="Ronald P.C."/>
            <person name="Panaud O."/>
            <person name="Kellogg E.A."/>
            <person name="Brutnell T.P."/>
            <person name="Doust A.N."/>
            <person name="Tuskan G.A."/>
            <person name="Rokhsar D."/>
            <person name="Devos K.M."/>
        </authorList>
    </citation>
    <scope>NUCLEOTIDE SEQUENCE [LARGE SCALE GENOMIC DNA]</scope>
    <source>
        <strain evidence="1">Yugu1</strain>
    </source>
</reference>
<protein>
    <submittedName>
        <fullName evidence="1">Uncharacterized protein</fullName>
    </submittedName>
</protein>